<comment type="caution">
    <text evidence="7">The sequence shown here is derived from an EMBL/GenBank/DDBJ whole genome shotgun (WGS) entry which is preliminary data.</text>
</comment>
<dbReference type="InterPro" id="IPR001020">
    <property type="entry name" value="PTS_HPr_His_P_site"/>
</dbReference>
<dbReference type="PRINTS" id="PR00107">
    <property type="entry name" value="PHOSPHOCPHPR"/>
</dbReference>
<comment type="function">
    <text evidence="1">General (non sugar-specific) component of the phosphoenolpyruvate-dependent sugar phosphotransferase system (sugar PTS). This major carbohydrate active-transport system catalyzes the phosphorylation of incoming sugar substrates concomitantly with their translocation across the cell membrane. The phosphoryl group from phosphoenolpyruvate (PEP) is transferred to the phosphoryl carrier protein HPr by enzyme I. Phospho-HPr then transfers it to the PTS EIIA domain.</text>
</comment>
<dbReference type="SUPFAM" id="SSF55594">
    <property type="entry name" value="HPr-like"/>
    <property type="match status" value="1"/>
</dbReference>
<evidence type="ECO:0000256" key="5">
    <source>
        <dbReference type="ARBA" id="ARBA00033055"/>
    </source>
</evidence>
<dbReference type="PROSITE" id="PS51350">
    <property type="entry name" value="PTS_HPR_DOM"/>
    <property type="match status" value="1"/>
</dbReference>
<reference evidence="7" key="1">
    <citation type="submission" date="2020-10" db="EMBL/GenBank/DDBJ databases">
        <authorList>
            <person name="Gilroy R."/>
        </authorList>
    </citation>
    <scope>NUCLEOTIDE SEQUENCE</scope>
    <source>
        <strain evidence="7">CHK195-15760</strain>
    </source>
</reference>
<evidence type="ECO:0000256" key="2">
    <source>
        <dbReference type="ARBA" id="ARBA00020422"/>
    </source>
</evidence>
<dbReference type="EMBL" id="DVNH01000038">
    <property type="protein sequence ID" value="HIU51975.1"/>
    <property type="molecule type" value="Genomic_DNA"/>
</dbReference>
<dbReference type="NCBIfam" id="TIGR01003">
    <property type="entry name" value="PTS_HPr_family"/>
    <property type="match status" value="1"/>
</dbReference>
<feature type="domain" description="HPr" evidence="6">
    <location>
        <begin position="2"/>
        <end position="90"/>
    </location>
</feature>
<gene>
    <name evidence="7" type="ORF">IAB70_05080</name>
</gene>
<dbReference type="CDD" id="cd00367">
    <property type="entry name" value="PTS-HPr_like"/>
    <property type="match status" value="1"/>
</dbReference>
<protein>
    <recommendedName>
        <fullName evidence="2">Phosphocarrier protein HPr</fullName>
    </recommendedName>
    <alternativeName>
        <fullName evidence="5">Histidine-containing protein</fullName>
    </alternativeName>
</protein>
<keyword evidence="4" id="KW-0762">Sugar transport</keyword>
<dbReference type="InterPro" id="IPR035895">
    <property type="entry name" value="HPr-like_sf"/>
</dbReference>
<evidence type="ECO:0000256" key="3">
    <source>
        <dbReference type="ARBA" id="ARBA00022448"/>
    </source>
</evidence>
<accession>A0A9D1M1K6</accession>
<dbReference type="Gene3D" id="3.30.1340.10">
    <property type="entry name" value="HPr-like"/>
    <property type="match status" value="1"/>
</dbReference>
<dbReference type="InterPro" id="IPR000032">
    <property type="entry name" value="HPr-like"/>
</dbReference>
<dbReference type="Pfam" id="PF00381">
    <property type="entry name" value="PTS-HPr"/>
    <property type="match status" value="1"/>
</dbReference>
<dbReference type="AlphaFoldDB" id="A0A9D1M1K6"/>
<reference evidence="7" key="2">
    <citation type="journal article" date="2021" name="PeerJ">
        <title>Extensive microbial diversity within the chicken gut microbiome revealed by metagenomics and culture.</title>
        <authorList>
            <person name="Gilroy R."/>
            <person name="Ravi A."/>
            <person name="Getino M."/>
            <person name="Pursley I."/>
            <person name="Horton D.L."/>
            <person name="Alikhan N.F."/>
            <person name="Baker D."/>
            <person name="Gharbi K."/>
            <person name="Hall N."/>
            <person name="Watson M."/>
            <person name="Adriaenssens E.M."/>
            <person name="Foster-Nyarko E."/>
            <person name="Jarju S."/>
            <person name="Secka A."/>
            <person name="Antonio M."/>
            <person name="Oren A."/>
            <person name="Chaudhuri R.R."/>
            <person name="La Ragione R."/>
            <person name="Hildebrand F."/>
            <person name="Pallen M.J."/>
        </authorList>
    </citation>
    <scope>NUCLEOTIDE SEQUENCE</scope>
    <source>
        <strain evidence="7">CHK195-15760</strain>
    </source>
</reference>
<dbReference type="PANTHER" id="PTHR33705:SF1">
    <property type="entry name" value="PHOSPHOCARRIER PROTEIN HPR"/>
    <property type="match status" value="1"/>
</dbReference>
<dbReference type="PROSITE" id="PS00369">
    <property type="entry name" value="PTS_HPR_HIS"/>
    <property type="match status" value="1"/>
</dbReference>
<sequence length="91" mass="9998">MAKSQKVMLENETGLHARPATELVKIATKYKECKISLKVNDKVVDAKSPLMIMAAGIKTKAEIEIVCEGEGEEQALSEIVSAFENKFGEEK</sequence>
<evidence type="ECO:0000259" key="6">
    <source>
        <dbReference type="PROSITE" id="PS51350"/>
    </source>
</evidence>
<dbReference type="InterPro" id="IPR050399">
    <property type="entry name" value="HPr"/>
</dbReference>
<evidence type="ECO:0000313" key="8">
    <source>
        <dbReference type="Proteomes" id="UP000824093"/>
    </source>
</evidence>
<proteinExistence type="predicted"/>
<organism evidence="7 8">
    <name type="scientific">Candidatus Merdicola faecigallinarum</name>
    <dbReference type="NCBI Taxonomy" id="2840862"/>
    <lineage>
        <taxon>Bacteria</taxon>
        <taxon>Bacillati</taxon>
        <taxon>Bacillota</taxon>
        <taxon>Clostridia</taxon>
        <taxon>Candidatus Merdicola</taxon>
    </lineage>
</organism>
<dbReference type="Proteomes" id="UP000824093">
    <property type="component" value="Unassembled WGS sequence"/>
</dbReference>
<evidence type="ECO:0000256" key="1">
    <source>
        <dbReference type="ARBA" id="ARBA00003681"/>
    </source>
</evidence>
<keyword evidence="3" id="KW-0813">Transport</keyword>
<evidence type="ECO:0000256" key="4">
    <source>
        <dbReference type="ARBA" id="ARBA00022597"/>
    </source>
</evidence>
<name>A0A9D1M1K6_9FIRM</name>
<evidence type="ECO:0000313" key="7">
    <source>
        <dbReference type="EMBL" id="HIU51975.1"/>
    </source>
</evidence>
<dbReference type="PANTHER" id="PTHR33705">
    <property type="entry name" value="PHOSPHOCARRIER PROTEIN HPR"/>
    <property type="match status" value="1"/>
</dbReference>